<dbReference type="PROSITE" id="PS51257">
    <property type="entry name" value="PROKAR_LIPOPROTEIN"/>
    <property type="match status" value="1"/>
</dbReference>
<keyword evidence="1" id="KW-0732">Signal</keyword>
<sequence>MRPVRSLAAVLGLASVLLLSCVQCQMSQAYVVFYGDSDPLSTACKQMCRQEDRDMMNCAKLNGCARFLESTNFELDKYQVCMRPCFDVSTKCFSRCADNYNFMVSSCDGSDDNKMACLLDIFQTLTTSTPIATVKNTVLVSSDEKSRTSIPLIRLLKEKGVLMFSTVKPATSTTKLYLLRWPSASYQDTQMAEATIYISYKFHK</sequence>
<protein>
    <submittedName>
        <fullName evidence="2">Uncharacterized protein</fullName>
    </submittedName>
</protein>
<evidence type="ECO:0000313" key="3">
    <source>
        <dbReference type="Proteomes" id="UP001283361"/>
    </source>
</evidence>
<organism evidence="2 3">
    <name type="scientific">Elysia crispata</name>
    <name type="common">lettuce slug</name>
    <dbReference type="NCBI Taxonomy" id="231223"/>
    <lineage>
        <taxon>Eukaryota</taxon>
        <taxon>Metazoa</taxon>
        <taxon>Spiralia</taxon>
        <taxon>Lophotrochozoa</taxon>
        <taxon>Mollusca</taxon>
        <taxon>Gastropoda</taxon>
        <taxon>Heterobranchia</taxon>
        <taxon>Euthyneura</taxon>
        <taxon>Panpulmonata</taxon>
        <taxon>Sacoglossa</taxon>
        <taxon>Placobranchoidea</taxon>
        <taxon>Plakobranchidae</taxon>
        <taxon>Elysia</taxon>
    </lineage>
</organism>
<feature type="signal peptide" evidence="1">
    <location>
        <begin position="1"/>
        <end position="24"/>
    </location>
</feature>
<name>A0AAE1ANE5_9GAST</name>
<proteinExistence type="predicted"/>
<comment type="caution">
    <text evidence="2">The sequence shown here is derived from an EMBL/GenBank/DDBJ whole genome shotgun (WGS) entry which is preliminary data.</text>
</comment>
<keyword evidence="3" id="KW-1185">Reference proteome</keyword>
<dbReference type="EMBL" id="JAWDGP010001543">
    <property type="protein sequence ID" value="KAK3790376.1"/>
    <property type="molecule type" value="Genomic_DNA"/>
</dbReference>
<evidence type="ECO:0000256" key="1">
    <source>
        <dbReference type="SAM" id="SignalP"/>
    </source>
</evidence>
<feature type="chain" id="PRO_5041939936" evidence="1">
    <location>
        <begin position="25"/>
        <end position="204"/>
    </location>
</feature>
<accession>A0AAE1ANE5</accession>
<evidence type="ECO:0000313" key="2">
    <source>
        <dbReference type="EMBL" id="KAK3790376.1"/>
    </source>
</evidence>
<dbReference type="Proteomes" id="UP001283361">
    <property type="component" value="Unassembled WGS sequence"/>
</dbReference>
<dbReference type="AlphaFoldDB" id="A0AAE1ANE5"/>
<reference evidence="2" key="1">
    <citation type="journal article" date="2023" name="G3 (Bethesda)">
        <title>A reference genome for the long-term kleptoplast-retaining sea slug Elysia crispata morphotype clarki.</title>
        <authorList>
            <person name="Eastman K.E."/>
            <person name="Pendleton A.L."/>
            <person name="Shaikh M.A."/>
            <person name="Suttiyut T."/>
            <person name="Ogas R."/>
            <person name="Tomko P."/>
            <person name="Gavelis G."/>
            <person name="Widhalm J.R."/>
            <person name="Wisecaver J.H."/>
        </authorList>
    </citation>
    <scope>NUCLEOTIDE SEQUENCE</scope>
    <source>
        <strain evidence="2">ECLA1</strain>
    </source>
</reference>
<gene>
    <name evidence="2" type="ORF">RRG08_038441</name>
</gene>